<dbReference type="PANTHER" id="PTHR32347">
    <property type="entry name" value="EFFLUX SYSTEM COMPONENT YKNX-RELATED"/>
    <property type="match status" value="1"/>
</dbReference>
<dbReference type="InterPro" id="IPR050465">
    <property type="entry name" value="UPF0194_transport"/>
</dbReference>
<keyword evidence="2" id="KW-0175">Coiled coil</keyword>
<feature type="compositionally biased region" description="Low complexity" evidence="3">
    <location>
        <begin position="241"/>
        <end position="254"/>
    </location>
</feature>
<feature type="region of interest" description="Disordered" evidence="3">
    <location>
        <begin position="506"/>
        <end position="537"/>
    </location>
</feature>
<dbReference type="Gene3D" id="2.40.50.100">
    <property type="match status" value="1"/>
</dbReference>
<protein>
    <submittedName>
        <fullName evidence="6">HlyD family efflux transporter periplasmic adaptor subunit</fullName>
    </submittedName>
</protein>
<gene>
    <name evidence="6" type="ORF">PGB27_18890</name>
</gene>
<organism evidence="6 7">
    <name type="scientific">Actinomycetospora lemnae</name>
    <dbReference type="NCBI Taxonomy" id="3019891"/>
    <lineage>
        <taxon>Bacteria</taxon>
        <taxon>Bacillati</taxon>
        <taxon>Actinomycetota</taxon>
        <taxon>Actinomycetes</taxon>
        <taxon>Pseudonocardiales</taxon>
        <taxon>Pseudonocardiaceae</taxon>
        <taxon>Actinomycetospora</taxon>
    </lineage>
</organism>
<feature type="region of interest" description="Disordered" evidence="3">
    <location>
        <begin position="108"/>
        <end position="185"/>
    </location>
</feature>
<evidence type="ECO:0000256" key="4">
    <source>
        <dbReference type="SAM" id="Phobius"/>
    </source>
</evidence>
<feature type="compositionally biased region" description="Gly residues" evidence="3">
    <location>
        <begin position="526"/>
        <end position="537"/>
    </location>
</feature>
<dbReference type="SUPFAM" id="SSF111369">
    <property type="entry name" value="HlyD-like secretion proteins"/>
    <property type="match status" value="1"/>
</dbReference>
<feature type="region of interest" description="Disordered" evidence="3">
    <location>
        <begin position="201"/>
        <end position="254"/>
    </location>
</feature>
<evidence type="ECO:0000313" key="6">
    <source>
        <dbReference type="EMBL" id="MDD7967409.1"/>
    </source>
</evidence>
<evidence type="ECO:0000256" key="2">
    <source>
        <dbReference type="ARBA" id="ARBA00023054"/>
    </source>
</evidence>
<sequence>MAGARRSLWLVNGLIVLVVLLAIGGTVIGLTTTGGADDSGLRTTPVGRGTVAETVTASGAVTSARSSTLNFAVGGRVEDVRVAVGDRVEAGDVVATLDPEYAEANLDAARAQRDAARQSLRDAREARDNPQTSAAAPAQQPAAPTAPAAPVQTPVPSAPPAPVSTAPVAPTTAAPQNANQQGPQQRNAPLVEVNGLRSVPAADPKAAPAEAPAPPTTTPPAGDGTGAGGAAGAGASGGGAAATTPEGQVAQAEASLAQAEASVIQAENATEDLELSSPQDGTVVSLDIGPGQLVPAGGTTTSSTGSGNPTGGTLPDGTAGGSGAASAAAGAGAGAGAASGSTGGSQVTGSPTTPAAMTVLDLTTLQIRADVPELDVGRLAVGQPVEVSVNALPGQALPGIVSGVDLLPGSGSSVQYGTNVTLTGPPPNLRPGMSASVAVTVQQAPNVSFLPSVAVTPIGGEGATDGTVQVLGPDGVPQPRTVGLGLSSDTVTEIRSGLAPGELVVLPDPNTANPFGPGQGPPPSTDGGGNRGGGGGG</sequence>
<evidence type="ECO:0000259" key="5">
    <source>
        <dbReference type="Pfam" id="PF25990"/>
    </source>
</evidence>
<comment type="caution">
    <text evidence="6">The sequence shown here is derived from an EMBL/GenBank/DDBJ whole genome shotgun (WGS) entry which is preliminary data.</text>
</comment>
<accession>A0ABT5SX23</accession>
<reference evidence="6 7" key="1">
    <citation type="submission" date="2023-02" db="EMBL/GenBank/DDBJ databases">
        <title>Genome sequencing required for Actinomycetospora new species description.</title>
        <authorList>
            <person name="Saimee Y."/>
            <person name="Duangmal K."/>
        </authorList>
    </citation>
    <scope>NUCLEOTIDE SEQUENCE [LARGE SCALE GENOMIC DNA]</scope>
    <source>
        <strain evidence="6 7">DW7H6</strain>
    </source>
</reference>
<keyword evidence="4" id="KW-0812">Transmembrane</keyword>
<dbReference type="Gene3D" id="2.40.30.170">
    <property type="match status" value="1"/>
</dbReference>
<dbReference type="RefSeq" id="WP_274201935.1">
    <property type="nucleotide sequence ID" value="NZ_JAQZAO010000008.1"/>
</dbReference>
<comment type="subcellular location">
    <subcellularLocation>
        <location evidence="1">Cell envelope</location>
    </subcellularLocation>
</comment>
<feature type="domain" description="YknX-like beta-barrel" evidence="5">
    <location>
        <begin position="365"/>
        <end position="439"/>
    </location>
</feature>
<evidence type="ECO:0000256" key="3">
    <source>
        <dbReference type="SAM" id="MobiDB-lite"/>
    </source>
</evidence>
<feature type="compositionally biased region" description="Low complexity" evidence="3">
    <location>
        <begin position="129"/>
        <end position="155"/>
    </location>
</feature>
<feature type="compositionally biased region" description="Low complexity" evidence="3">
    <location>
        <begin position="201"/>
        <end position="210"/>
    </location>
</feature>
<proteinExistence type="predicted"/>
<feature type="compositionally biased region" description="Gly residues" evidence="3">
    <location>
        <begin position="223"/>
        <end position="240"/>
    </location>
</feature>
<feature type="compositionally biased region" description="Low complexity" evidence="3">
    <location>
        <begin position="297"/>
        <end position="313"/>
    </location>
</feature>
<feature type="compositionally biased region" description="Basic and acidic residues" evidence="3">
    <location>
        <begin position="110"/>
        <end position="128"/>
    </location>
</feature>
<evidence type="ECO:0000256" key="1">
    <source>
        <dbReference type="ARBA" id="ARBA00004196"/>
    </source>
</evidence>
<feature type="region of interest" description="Disordered" evidence="3">
    <location>
        <begin position="272"/>
        <end position="352"/>
    </location>
</feature>
<dbReference type="EMBL" id="JAQZAO010000008">
    <property type="protein sequence ID" value="MDD7967409.1"/>
    <property type="molecule type" value="Genomic_DNA"/>
</dbReference>
<dbReference type="Gene3D" id="2.40.420.20">
    <property type="match status" value="1"/>
</dbReference>
<name>A0ABT5SX23_9PSEU</name>
<feature type="compositionally biased region" description="Low complexity" evidence="3">
    <location>
        <begin position="163"/>
        <end position="185"/>
    </location>
</feature>
<feature type="compositionally biased region" description="Gly residues" evidence="3">
    <location>
        <begin position="331"/>
        <end position="343"/>
    </location>
</feature>
<dbReference type="PANTHER" id="PTHR32347:SF23">
    <property type="entry name" value="BLL5650 PROTEIN"/>
    <property type="match status" value="1"/>
</dbReference>
<dbReference type="InterPro" id="IPR058636">
    <property type="entry name" value="Beta-barrel_YknX"/>
</dbReference>
<evidence type="ECO:0000313" key="7">
    <source>
        <dbReference type="Proteomes" id="UP001300763"/>
    </source>
</evidence>
<dbReference type="PRINTS" id="PR01490">
    <property type="entry name" value="RTXTOXIND"/>
</dbReference>
<dbReference type="Pfam" id="PF25990">
    <property type="entry name" value="Beta-barrel_YknX"/>
    <property type="match status" value="1"/>
</dbReference>
<keyword evidence="7" id="KW-1185">Reference proteome</keyword>
<dbReference type="Proteomes" id="UP001300763">
    <property type="component" value="Unassembled WGS sequence"/>
</dbReference>
<feature type="transmembrane region" description="Helical" evidence="4">
    <location>
        <begin position="7"/>
        <end position="30"/>
    </location>
</feature>
<keyword evidence="4" id="KW-1133">Transmembrane helix</keyword>
<keyword evidence="4" id="KW-0472">Membrane</keyword>